<dbReference type="GO" id="GO:0005739">
    <property type="term" value="C:mitochondrion"/>
    <property type="evidence" value="ECO:0007669"/>
    <property type="project" value="TreeGrafter"/>
</dbReference>
<dbReference type="WBParaSite" id="maker-unitig_39326-snap-gene-0.1-mRNA-1">
    <property type="protein sequence ID" value="maker-unitig_39326-snap-gene-0.1-mRNA-1"/>
    <property type="gene ID" value="maker-unitig_39326-snap-gene-0.1"/>
</dbReference>
<dbReference type="AlphaFoldDB" id="A0A1I8FMT6"/>
<dbReference type="SUPFAM" id="SSF111331">
    <property type="entry name" value="NAD kinase/diacylglycerol kinase-like"/>
    <property type="match status" value="1"/>
</dbReference>
<protein>
    <submittedName>
        <fullName evidence="3">NAD(+) kinase</fullName>
    </submittedName>
</protein>
<evidence type="ECO:0000256" key="1">
    <source>
        <dbReference type="SAM" id="MobiDB-lite"/>
    </source>
</evidence>
<dbReference type="Gene3D" id="3.40.50.10330">
    <property type="entry name" value="Probable inorganic polyphosphate/atp-NAD kinase, domain 1"/>
    <property type="match status" value="1"/>
</dbReference>
<organism evidence="2 3">
    <name type="scientific">Macrostomum lignano</name>
    <dbReference type="NCBI Taxonomy" id="282301"/>
    <lineage>
        <taxon>Eukaryota</taxon>
        <taxon>Metazoa</taxon>
        <taxon>Spiralia</taxon>
        <taxon>Lophotrochozoa</taxon>
        <taxon>Platyhelminthes</taxon>
        <taxon>Rhabditophora</taxon>
        <taxon>Macrostomorpha</taxon>
        <taxon>Macrostomida</taxon>
        <taxon>Macrostomidae</taxon>
        <taxon>Macrostomum</taxon>
    </lineage>
</organism>
<sequence>DGKSQRHRVRFMAWAREQRPQHRASVQGAGALRQPADSRHKCLEFALLTSPVGCLQSEQQHLHWLWAVRLGADEMACELESPMAQTVSITAWNSAALWRSGRASDCRLGLPSQNEKQPRQARDGVAGPCERLEPDRQGRRTADIAGVRSPARQRLGRILQPRCCPARIAQWSLLRVLTTRPTLAAMATSLSSCRWAPLTCRGQQGEVVGVAKHAEPLLSDSAASTARWCPATCTPLAAIDWADALVSAGGDGTFLLAASRLLNPPLRPFDWPSTPIRESQKAYLCMPTSKTAPDAIDALLCWRSGQPSRWRQPPAVVTPKSTREYRFSEHYKELEEALAAPAADACKCQEHELSPLPVLALNEVFIGRFGIRLLIPCSRPINAARGVTDLIRVRSRMWDARLVIDGDYAFSFNDGCVALLEMRPEDAICCPY</sequence>
<evidence type="ECO:0000313" key="2">
    <source>
        <dbReference type="Proteomes" id="UP000095280"/>
    </source>
</evidence>
<feature type="compositionally biased region" description="Basic and acidic residues" evidence="1">
    <location>
        <begin position="130"/>
        <end position="142"/>
    </location>
</feature>
<dbReference type="InterPro" id="IPR017438">
    <property type="entry name" value="ATP-NAD_kinase_N"/>
</dbReference>
<proteinExistence type="predicted"/>
<feature type="region of interest" description="Disordered" evidence="1">
    <location>
        <begin position="108"/>
        <end position="146"/>
    </location>
</feature>
<accession>A0A1I8FMT6</accession>
<dbReference type="PANTHER" id="PTHR13158:SF5">
    <property type="entry name" value="NAD KINASE 2, MITOCHONDRIAL"/>
    <property type="match status" value="1"/>
</dbReference>
<dbReference type="GO" id="GO:0019674">
    <property type="term" value="P:NAD+ metabolic process"/>
    <property type="evidence" value="ECO:0007669"/>
    <property type="project" value="TreeGrafter"/>
</dbReference>
<dbReference type="PANTHER" id="PTHR13158">
    <property type="match status" value="1"/>
</dbReference>
<name>A0A1I8FMT6_9PLAT</name>
<keyword evidence="2" id="KW-1185">Reference proteome</keyword>
<dbReference type="GO" id="GO:0003951">
    <property type="term" value="F:NAD+ kinase activity"/>
    <property type="evidence" value="ECO:0007669"/>
    <property type="project" value="TreeGrafter"/>
</dbReference>
<evidence type="ECO:0000313" key="3">
    <source>
        <dbReference type="WBParaSite" id="maker-unitig_39326-snap-gene-0.1-mRNA-1"/>
    </source>
</evidence>
<dbReference type="Proteomes" id="UP000095280">
    <property type="component" value="Unplaced"/>
</dbReference>
<dbReference type="InterPro" id="IPR016064">
    <property type="entry name" value="NAD/diacylglycerol_kinase_sf"/>
</dbReference>
<reference evidence="3" key="1">
    <citation type="submission" date="2016-11" db="UniProtKB">
        <authorList>
            <consortium name="WormBaseParasite"/>
        </authorList>
    </citation>
    <scope>IDENTIFICATION</scope>
</reference>